<name>A0A3M8D1L9_9BACL</name>
<dbReference type="InterPro" id="IPR029052">
    <property type="entry name" value="Metallo-depent_PP-like"/>
</dbReference>
<evidence type="ECO:0000256" key="4">
    <source>
        <dbReference type="ARBA" id="ARBA00061089"/>
    </source>
</evidence>
<gene>
    <name evidence="6" type="ORF">EDM58_07455</name>
</gene>
<evidence type="ECO:0000259" key="5">
    <source>
        <dbReference type="Pfam" id="PF00149"/>
    </source>
</evidence>
<dbReference type="EMBL" id="RHHT01000011">
    <property type="protein sequence ID" value="RNB81974.1"/>
    <property type="molecule type" value="Genomic_DNA"/>
</dbReference>
<dbReference type="FunFam" id="3.60.21.10:FF:000028">
    <property type="entry name" value="Putative metallophosphoesterase"/>
    <property type="match status" value="1"/>
</dbReference>
<dbReference type="GO" id="GO:0046872">
    <property type="term" value="F:metal ion binding"/>
    <property type="evidence" value="ECO:0007669"/>
    <property type="project" value="UniProtKB-KW"/>
</dbReference>
<organism evidence="6 7">
    <name type="scientific">Brevibacillus panacihumi</name>
    <dbReference type="NCBI Taxonomy" id="497735"/>
    <lineage>
        <taxon>Bacteria</taxon>
        <taxon>Bacillati</taxon>
        <taxon>Bacillota</taxon>
        <taxon>Bacilli</taxon>
        <taxon>Bacillales</taxon>
        <taxon>Paenibacillaceae</taxon>
        <taxon>Brevibacillus</taxon>
    </lineage>
</organism>
<dbReference type="Proteomes" id="UP000281915">
    <property type="component" value="Unassembled WGS sequence"/>
</dbReference>
<dbReference type="Pfam" id="PF00149">
    <property type="entry name" value="Metallophos"/>
    <property type="match status" value="1"/>
</dbReference>
<comment type="cofactor">
    <cofactor evidence="1">
        <name>a divalent metal cation</name>
        <dbReference type="ChEBI" id="CHEBI:60240"/>
    </cofactor>
</comment>
<evidence type="ECO:0000256" key="3">
    <source>
        <dbReference type="ARBA" id="ARBA00022801"/>
    </source>
</evidence>
<dbReference type="Gene3D" id="3.60.21.10">
    <property type="match status" value="1"/>
</dbReference>
<dbReference type="GO" id="GO:0009245">
    <property type="term" value="P:lipid A biosynthetic process"/>
    <property type="evidence" value="ECO:0007669"/>
    <property type="project" value="TreeGrafter"/>
</dbReference>
<accession>A0A3M8D1L9</accession>
<dbReference type="GO" id="GO:0008758">
    <property type="term" value="F:UDP-2,3-diacylglucosamine hydrolase activity"/>
    <property type="evidence" value="ECO:0007669"/>
    <property type="project" value="TreeGrafter"/>
</dbReference>
<feature type="domain" description="Calcineurin-like phosphoesterase" evidence="5">
    <location>
        <begin position="64"/>
        <end position="226"/>
    </location>
</feature>
<dbReference type="PANTHER" id="PTHR31302">
    <property type="entry name" value="TRANSMEMBRANE PROTEIN WITH METALLOPHOSPHOESTERASE DOMAIN-RELATED"/>
    <property type="match status" value="1"/>
</dbReference>
<dbReference type="CDD" id="cd07385">
    <property type="entry name" value="MPP_YkuE_C"/>
    <property type="match status" value="1"/>
</dbReference>
<comment type="caution">
    <text evidence="6">The sequence shown here is derived from an EMBL/GenBank/DDBJ whole genome shotgun (WGS) entry which is preliminary data.</text>
</comment>
<protein>
    <submittedName>
        <fullName evidence="6">Metallophosphoesterase</fullName>
    </submittedName>
</protein>
<dbReference type="RefSeq" id="WP_122912797.1">
    <property type="nucleotide sequence ID" value="NZ_RHHT01000011.1"/>
</dbReference>
<sequence>MNDPRIAPISRKTFLSKAIKCLGGIVGLGAATGAYAFGWERTWLDVVRIHLTIPGLGDSYKGTKLIHFSDAHLGHYMETSDLQAVVSVIQNEHPDIICFTGDLVDESISPLAAAIPILDQLQAPLGKFAVLGNHDYRINQQKSVREGLAASGFEVLENRHVAVTKNGESLYMAGVEDVLHGKPDLAQAISDIPEGEKVILLVHEPDFADEAAKYPIHLQLSGHSHGGQVRLPWFGHLVTPPLARRYVQGLYRVGPDQMPVYVNRGLGTTILPVRFFCRPEITVLTLQ</sequence>
<evidence type="ECO:0000256" key="1">
    <source>
        <dbReference type="ARBA" id="ARBA00001968"/>
    </source>
</evidence>
<reference evidence="6 7" key="1">
    <citation type="submission" date="2018-10" db="EMBL/GenBank/DDBJ databases">
        <title>Phylogenomics of Brevibacillus.</title>
        <authorList>
            <person name="Dunlap C."/>
        </authorList>
    </citation>
    <scope>NUCLEOTIDE SEQUENCE [LARGE SCALE GENOMIC DNA]</scope>
    <source>
        <strain evidence="6 7">JCM 15085</strain>
    </source>
</reference>
<evidence type="ECO:0000256" key="2">
    <source>
        <dbReference type="ARBA" id="ARBA00022723"/>
    </source>
</evidence>
<dbReference type="InterPro" id="IPR004843">
    <property type="entry name" value="Calcineurin-like_PHP"/>
</dbReference>
<evidence type="ECO:0000313" key="7">
    <source>
        <dbReference type="Proteomes" id="UP000281915"/>
    </source>
</evidence>
<dbReference type="InterPro" id="IPR051158">
    <property type="entry name" value="Metallophosphoesterase_sf"/>
</dbReference>
<dbReference type="GO" id="GO:0016020">
    <property type="term" value="C:membrane"/>
    <property type="evidence" value="ECO:0007669"/>
    <property type="project" value="GOC"/>
</dbReference>
<dbReference type="SUPFAM" id="SSF56300">
    <property type="entry name" value="Metallo-dependent phosphatases"/>
    <property type="match status" value="1"/>
</dbReference>
<proteinExistence type="inferred from homology"/>
<keyword evidence="2" id="KW-0479">Metal-binding</keyword>
<comment type="similarity">
    <text evidence="4">Belongs to the metallophosphoesterase superfamily.</text>
</comment>
<dbReference type="PANTHER" id="PTHR31302:SF25">
    <property type="entry name" value="PHOSPHOESTERASE"/>
    <property type="match status" value="1"/>
</dbReference>
<dbReference type="AlphaFoldDB" id="A0A3M8D1L9"/>
<evidence type="ECO:0000313" key="6">
    <source>
        <dbReference type="EMBL" id="RNB81974.1"/>
    </source>
</evidence>
<keyword evidence="3" id="KW-0378">Hydrolase</keyword>